<feature type="compositionally biased region" description="Polar residues" evidence="1">
    <location>
        <begin position="1"/>
        <end position="20"/>
    </location>
</feature>
<name>A0A261Y2G2_9FUNG</name>
<reference evidence="2 3" key="1">
    <citation type="journal article" date="2017" name="Mycologia">
        <title>Bifiguratus adelaidae, gen. et sp. nov., a new member of Mucoromycotina in endophytic and soil-dwelling habitats.</title>
        <authorList>
            <person name="Torres-Cruz T.J."/>
            <person name="Billingsley Tobias T.L."/>
            <person name="Almatruk M."/>
            <person name="Hesse C."/>
            <person name="Kuske C.R."/>
            <person name="Desiro A."/>
            <person name="Benucci G.M."/>
            <person name="Bonito G."/>
            <person name="Stajich J.E."/>
            <person name="Dunlap C."/>
            <person name="Arnold A.E."/>
            <person name="Porras-Alfaro A."/>
        </authorList>
    </citation>
    <scope>NUCLEOTIDE SEQUENCE [LARGE SCALE GENOMIC DNA]</scope>
    <source>
        <strain evidence="2 3">AZ0501</strain>
    </source>
</reference>
<keyword evidence="3" id="KW-1185">Reference proteome</keyword>
<feature type="compositionally biased region" description="Polar residues" evidence="1">
    <location>
        <begin position="145"/>
        <end position="172"/>
    </location>
</feature>
<protein>
    <submittedName>
        <fullName evidence="2">Uncharacterized protein</fullName>
    </submittedName>
</protein>
<accession>A0A261Y2G2</accession>
<evidence type="ECO:0000313" key="2">
    <source>
        <dbReference type="EMBL" id="OZJ04809.1"/>
    </source>
</evidence>
<organism evidence="2 3">
    <name type="scientific">Bifiguratus adelaidae</name>
    <dbReference type="NCBI Taxonomy" id="1938954"/>
    <lineage>
        <taxon>Eukaryota</taxon>
        <taxon>Fungi</taxon>
        <taxon>Fungi incertae sedis</taxon>
        <taxon>Mucoromycota</taxon>
        <taxon>Mucoromycotina</taxon>
        <taxon>Endogonomycetes</taxon>
        <taxon>Endogonales</taxon>
        <taxon>Endogonales incertae sedis</taxon>
        <taxon>Bifiguratus</taxon>
    </lineage>
</organism>
<evidence type="ECO:0000256" key="1">
    <source>
        <dbReference type="SAM" id="MobiDB-lite"/>
    </source>
</evidence>
<dbReference type="AlphaFoldDB" id="A0A261Y2G2"/>
<feature type="compositionally biased region" description="Basic residues" evidence="1">
    <location>
        <begin position="176"/>
        <end position="186"/>
    </location>
</feature>
<dbReference type="Proteomes" id="UP000242875">
    <property type="component" value="Unassembled WGS sequence"/>
</dbReference>
<feature type="compositionally biased region" description="Basic residues" evidence="1">
    <location>
        <begin position="212"/>
        <end position="225"/>
    </location>
</feature>
<feature type="compositionally biased region" description="Low complexity" evidence="1">
    <location>
        <begin position="195"/>
        <end position="208"/>
    </location>
</feature>
<gene>
    <name evidence="2" type="ORF">BZG36_02352</name>
</gene>
<feature type="region of interest" description="Disordered" evidence="1">
    <location>
        <begin position="1"/>
        <end position="76"/>
    </location>
</feature>
<sequence length="240" mass="26226">MSNAANTDNASAVSVDSTASPAPGTPNFAHKLASKLARIDSPSYEQDPFRTTNVPDRAGVYMDPLSPNQRPQSPFEVDPLGKPDADRNVKIHFVQRPVNSVVTPHTHDGKWCHDPFCTGSLKSRDPSSLFYGQEGKRSIGYTDPMSPNQSYRFNTEFPTYTSSGEPSPNASPRGTPKPHQHRHWFSTKHFDKDVASSGEPSPAASPGGTPQHSHHKSWFHSKHHDKHEGEPDAGATQALA</sequence>
<evidence type="ECO:0000313" key="3">
    <source>
        <dbReference type="Proteomes" id="UP000242875"/>
    </source>
</evidence>
<comment type="caution">
    <text evidence="2">The sequence shown here is derived from an EMBL/GenBank/DDBJ whole genome shotgun (WGS) entry which is preliminary data.</text>
</comment>
<dbReference type="EMBL" id="MVBO01000029">
    <property type="protein sequence ID" value="OZJ04809.1"/>
    <property type="molecule type" value="Genomic_DNA"/>
</dbReference>
<feature type="region of interest" description="Disordered" evidence="1">
    <location>
        <begin position="134"/>
        <end position="240"/>
    </location>
</feature>
<proteinExistence type="predicted"/>